<evidence type="ECO:0000256" key="3">
    <source>
        <dbReference type="ARBA" id="ARBA00022692"/>
    </source>
</evidence>
<dbReference type="InterPro" id="IPR015683">
    <property type="entry name" value="Ionotropic_Glu_rcpt"/>
</dbReference>
<keyword evidence="6 11" id="KW-0472">Membrane</keyword>
<gene>
    <name evidence="13" type="ORF">BJG266_LOCUS24648</name>
    <name evidence="14" type="ORF">QVE165_LOCUS52167</name>
</gene>
<evidence type="ECO:0000256" key="2">
    <source>
        <dbReference type="ARBA" id="ARBA00022448"/>
    </source>
</evidence>
<evidence type="ECO:0000256" key="11">
    <source>
        <dbReference type="SAM" id="Phobius"/>
    </source>
</evidence>
<feature type="domain" description="Ionotropic glutamate receptor C-terminal" evidence="12">
    <location>
        <begin position="155"/>
        <end position="218"/>
    </location>
</feature>
<evidence type="ECO:0000256" key="9">
    <source>
        <dbReference type="ARBA" id="ARBA00023286"/>
    </source>
</evidence>
<reference evidence="13" key="1">
    <citation type="submission" date="2021-02" db="EMBL/GenBank/DDBJ databases">
        <authorList>
            <person name="Nowell W R."/>
        </authorList>
    </citation>
    <scope>NUCLEOTIDE SEQUENCE</scope>
</reference>
<dbReference type="EMBL" id="CAJNOM010001200">
    <property type="protein sequence ID" value="CAF1597705.1"/>
    <property type="molecule type" value="Genomic_DNA"/>
</dbReference>
<dbReference type="GO" id="GO:0015276">
    <property type="term" value="F:ligand-gated monoatomic ion channel activity"/>
    <property type="evidence" value="ECO:0007669"/>
    <property type="project" value="InterPro"/>
</dbReference>
<keyword evidence="15" id="KW-1185">Reference proteome</keyword>
<comment type="caution">
    <text evidence="13">The sequence shown here is derived from an EMBL/GenBank/DDBJ whole genome shotgun (WGS) entry which is preliminary data.</text>
</comment>
<evidence type="ECO:0000256" key="6">
    <source>
        <dbReference type="ARBA" id="ARBA00023136"/>
    </source>
</evidence>
<evidence type="ECO:0000256" key="7">
    <source>
        <dbReference type="ARBA" id="ARBA00023170"/>
    </source>
</evidence>
<dbReference type="EMBL" id="CAJNOI010000178">
    <property type="protein sequence ID" value="CAF1161190.1"/>
    <property type="molecule type" value="Genomic_DNA"/>
</dbReference>
<dbReference type="Gene3D" id="3.40.190.10">
    <property type="entry name" value="Periplasmic binding protein-like II"/>
    <property type="match status" value="2"/>
</dbReference>
<evidence type="ECO:0000256" key="4">
    <source>
        <dbReference type="ARBA" id="ARBA00022989"/>
    </source>
</evidence>
<evidence type="ECO:0000313" key="15">
    <source>
        <dbReference type="Proteomes" id="UP000663832"/>
    </source>
</evidence>
<feature type="transmembrane region" description="Helical" evidence="11">
    <location>
        <begin position="150"/>
        <end position="172"/>
    </location>
</feature>
<keyword evidence="2" id="KW-0813">Transport</keyword>
<keyword evidence="3 11" id="KW-0812">Transmembrane</keyword>
<dbReference type="Pfam" id="PF00060">
    <property type="entry name" value="Lig_chan"/>
    <property type="match status" value="1"/>
</dbReference>
<protein>
    <recommendedName>
        <fullName evidence="12">Ionotropic glutamate receptor C-terminal domain-containing protein</fullName>
    </recommendedName>
</protein>
<dbReference type="Proteomes" id="UP000663877">
    <property type="component" value="Unassembled WGS sequence"/>
</dbReference>
<dbReference type="SUPFAM" id="SSF53850">
    <property type="entry name" value="Periplasmic binding protein-like II"/>
    <property type="match status" value="1"/>
</dbReference>
<dbReference type="GO" id="GO:0016020">
    <property type="term" value="C:membrane"/>
    <property type="evidence" value="ECO:0007669"/>
    <property type="project" value="UniProtKB-SubCell"/>
</dbReference>
<keyword evidence="8" id="KW-0325">Glycoprotein</keyword>
<keyword evidence="4 11" id="KW-1133">Transmembrane helix</keyword>
<keyword evidence="10" id="KW-0407">Ion channel</keyword>
<dbReference type="Proteomes" id="UP000663832">
    <property type="component" value="Unassembled WGS sequence"/>
</dbReference>
<keyword evidence="9" id="KW-1071">Ligand-gated ion channel</keyword>
<evidence type="ECO:0000256" key="10">
    <source>
        <dbReference type="ARBA" id="ARBA00023303"/>
    </source>
</evidence>
<keyword evidence="7" id="KW-0675">Receptor</keyword>
<evidence type="ECO:0000256" key="5">
    <source>
        <dbReference type="ARBA" id="ARBA00023065"/>
    </source>
</evidence>
<evidence type="ECO:0000259" key="12">
    <source>
        <dbReference type="Pfam" id="PF00060"/>
    </source>
</evidence>
<dbReference type="AlphaFoldDB" id="A0A814TK49"/>
<dbReference type="InterPro" id="IPR001320">
    <property type="entry name" value="Iontro_rcpt_C"/>
</dbReference>
<keyword evidence="5" id="KW-0406">Ion transport</keyword>
<dbReference type="PANTHER" id="PTHR18966">
    <property type="entry name" value="IONOTROPIC GLUTAMATE RECEPTOR"/>
    <property type="match status" value="1"/>
</dbReference>
<sequence length="282" mass="31374">MIESTPFTIVTNTTDASGNITTQLTGYFPDLLELLREQMGFIPDIQLASANQTYNGVYDIVIADLAETSTRRTKVDFSNTIFDCSLRIMIRKQSNANVDLFSYSRPFSHNLWLIVLESSIYAVILIYFLERCCNGSLQNRSRFSAIEMNFHAITALGRFITAGLYTLSLILVSSYTANLASNLTISKSNDIVSGLDDLKNGKVSYSRIGIYVGTSMEDIYLNEISGGKRNFYPIQTSEQMYNALLVGINDVKIVDIGEGEYVTKNIHCNLTLVGTGVYAVEM</sequence>
<comment type="subcellular location">
    <subcellularLocation>
        <location evidence="1">Membrane</location>
        <topology evidence="1">Multi-pass membrane protein</topology>
    </subcellularLocation>
</comment>
<evidence type="ECO:0000313" key="14">
    <source>
        <dbReference type="EMBL" id="CAF1597705.1"/>
    </source>
</evidence>
<evidence type="ECO:0000313" key="16">
    <source>
        <dbReference type="Proteomes" id="UP000663877"/>
    </source>
</evidence>
<dbReference type="OrthoDB" id="10058240at2759"/>
<evidence type="ECO:0000256" key="8">
    <source>
        <dbReference type="ARBA" id="ARBA00023180"/>
    </source>
</evidence>
<feature type="transmembrane region" description="Helical" evidence="11">
    <location>
        <begin position="111"/>
        <end position="129"/>
    </location>
</feature>
<evidence type="ECO:0000256" key="1">
    <source>
        <dbReference type="ARBA" id="ARBA00004141"/>
    </source>
</evidence>
<name>A0A814TK49_9BILA</name>
<evidence type="ECO:0000313" key="13">
    <source>
        <dbReference type="EMBL" id="CAF1161190.1"/>
    </source>
</evidence>
<organism evidence="13 16">
    <name type="scientific">Adineta steineri</name>
    <dbReference type="NCBI Taxonomy" id="433720"/>
    <lineage>
        <taxon>Eukaryota</taxon>
        <taxon>Metazoa</taxon>
        <taxon>Spiralia</taxon>
        <taxon>Gnathifera</taxon>
        <taxon>Rotifera</taxon>
        <taxon>Eurotatoria</taxon>
        <taxon>Bdelloidea</taxon>
        <taxon>Adinetida</taxon>
        <taxon>Adinetidae</taxon>
        <taxon>Adineta</taxon>
    </lineage>
</organism>
<accession>A0A814TK49</accession>
<proteinExistence type="predicted"/>